<keyword evidence="2" id="KW-1185">Reference proteome</keyword>
<evidence type="ECO:0000313" key="1">
    <source>
        <dbReference type="EMBL" id="RJL07562.1"/>
    </source>
</evidence>
<comment type="caution">
    <text evidence="1">The sequence shown here is derived from an EMBL/GenBank/DDBJ whole genome shotgun (WGS) entry which is preliminary data.</text>
</comment>
<sequence>MVDKIAQLKQLERIARLKAERQLKSFAAFNAHMTAARNRVGALHTSLEQSYDSAAPLTLPEARVANAQAGRAARELRQADQDLQRMTPRFEVARQQAAREFGRAEVLLSLGRDAERAARKERL</sequence>
<organism evidence="1 2">
    <name type="scientific">Paracoccus aestuarii</name>
    <dbReference type="NCBI Taxonomy" id="453842"/>
    <lineage>
        <taxon>Bacteria</taxon>
        <taxon>Pseudomonadati</taxon>
        <taxon>Pseudomonadota</taxon>
        <taxon>Alphaproteobacteria</taxon>
        <taxon>Rhodobacterales</taxon>
        <taxon>Paracoccaceae</taxon>
        <taxon>Paracoccus</taxon>
    </lineage>
</organism>
<accession>A0A419A2W8</accession>
<dbReference type="AlphaFoldDB" id="A0A419A2W8"/>
<proteinExistence type="predicted"/>
<evidence type="ECO:0000313" key="2">
    <source>
        <dbReference type="Proteomes" id="UP000285530"/>
    </source>
</evidence>
<reference evidence="1 2" key="1">
    <citation type="submission" date="2018-09" db="EMBL/GenBank/DDBJ databases">
        <title>Paracoccus onubensis nov. sp. a moderate halophilic bacterium isolated from Gruta de las Maravillas (Aracena, Spain).</title>
        <authorList>
            <person name="Jurado V."/>
            <person name="Gutierrez-Patricio S."/>
            <person name="Gonzalez-Pimentel J.L."/>
            <person name="Laiz L."/>
            <person name="Saiz-Jimenez C."/>
        </authorList>
    </citation>
    <scope>NUCLEOTIDE SEQUENCE [LARGE SCALE GENOMIC DNA]</scope>
    <source>
        <strain evidence="1 2">DSM 19484</strain>
    </source>
</reference>
<dbReference type="EMBL" id="QZEV01000001">
    <property type="protein sequence ID" value="RJL07562.1"/>
    <property type="molecule type" value="Genomic_DNA"/>
</dbReference>
<dbReference type="RefSeq" id="WP_119884634.1">
    <property type="nucleotide sequence ID" value="NZ_CP067169.1"/>
</dbReference>
<protein>
    <submittedName>
        <fullName evidence="1">Uncharacterized protein</fullName>
    </submittedName>
</protein>
<gene>
    <name evidence="1" type="ORF">D3P06_00380</name>
</gene>
<dbReference type="Proteomes" id="UP000285530">
    <property type="component" value="Unassembled WGS sequence"/>
</dbReference>
<dbReference type="OrthoDB" id="7778470at2"/>
<name>A0A419A2W8_9RHOB</name>